<sequence length="105" mass="12279">MKVELQVFETMGNAMREAGFNDVVERRFKWPIGPWAKKRELKELGKFARAHVESGLENWSLRLLTTVLDWSAEEVYKLCADVRQEISNPKIHALQEMRVVYGRES</sequence>
<dbReference type="SUPFAM" id="SSF53335">
    <property type="entry name" value="S-adenosyl-L-methionine-dependent methyltransferases"/>
    <property type="match status" value="1"/>
</dbReference>
<name>A0ABR0K729_9EURO</name>
<accession>A0ABR0K729</accession>
<proteinExistence type="predicted"/>
<keyword evidence="2" id="KW-1185">Reference proteome</keyword>
<protein>
    <submittedName>
        <fullName evidence="1">Uncharacterized protein</fullName>
    </submittedName>
</protein>
<organism evidence="1 2">
    <name type="scientific">Lithohypha guttulata</name>
    <dbReference type="NCBI Taxonomy" id="1690604"/>
    <lineage>
        <taxon>Eukaryota</taxon>
        <taxon>Fungi</taxon>
        <taxon>Dikarya</taxon>
        <taxon>Ascomycota</taxon>
        <taxon>Pezizomycotina</taxon>
        <taxon>Eurotiomycetes</taxon>
        <taxon>Chaetothyriomycetidae</taxon>
        <taxon>Chaetothyriales</taxon>
        <taxon>Trichomeriaceae</taxon>
        <taxon>Lithohypha</taxon>
    </lineage>
</organism>
<dbReference type="InterPro" id="IPR029063">
    <property type="entry name" value="SAM-dependent_MTases_sf"/>
</dbReference>
<comment type="caution">
    <text evidence="1">The sequence shown here is derived from an EMBL/GenBank/DDBJ whole genome shotgun (WGS) entry which is preliminary data.</text>
</comment>
<dbReference type="EMBL" id="JAVRRG010000074">
    <property type="protein sequence ID" value="KAK5089613.1"/>
    <property type="molecule type" value="Genomic_DNA"/>
</dbReference>
<evidence type="ECO:0000313" key="1">
    <source>
        <dbReference type="EMBL" id="KAK5089613.1"/>
    </source>
</evidence>
<reference evidence="1 2" key="1">
    <citation type="submission" date="2023-08" db="EMBL/GenBank/DDBJ databases">
        <title>Black Yeasts Isolated from many extreme environments.</title>
        <authorList>
            <person name="Coleine C."/>
            <person name="Stajich J.E."/>
            <person name="Selbmann L."/>
        </authorList>
    </citation>
    <scope>NUCLEOTIDE SEQUENCE [LARGE SCALE GENOMIC DNA]</scope>
    <source>
        <strain evidence="1 2">CCFEE 5885</strain>
    </source>
</reference>
<dbReference type="Proteomes" id="UP001345013">
    <property type="component" value="Unassembled WGS sequence"/>
</dbReference>
<gene>
    <name evidence="1" type="ORF">LTR24_006074</name>
</gene>
<evidence type="ECO:0000313" key="2">
    <source>
        <dbReference type="Proteomes" id="UP001345013"/>
    </source>
</evidence>